<evidence type="ECO:0000259" key="7">
    <source>
        <dbReference type="PROSITE" id="PS51007"/>
    </source>
</evidence>
<sequence>MLIALPALAEGDAVAGKKVFNKCVACHDATSEKDKLGPHLLGVFGRTAGTTPSYLARYSQAMKDAGAAGLVWDDTSLAEYLRSPKQKVPGNKMAYMGLKDDAEIANVIAYLKAAPKP</sequence>
<accession>A0ABS9QGJ4</accession>
<comment type="caution">
    <text evidence="8">The sequence shown here is derived from an EMBL/GenBank/DDBJ whole genome shotgun (WGS) entry which is preliminary data.</text>
</comment>
<evidence type="ECO:0000256" key="5">
    <source>
        <dbReference type="ARBA" id="ARBA00023004"/>
    </source>
</evidence>
<dbReference type="Pfam" id="PF00034">
    <property type="entry name" value="Cytochrom_C"/>
    <property type="match status" value="1"/>
</dbReference>
<dbReference type="PRINTS" id="PR00604">
    <property type="entry name" value="CYTCHRMECIAB"/>
</dbReference>
<reference evidence="8 9" key="1">
    <citation type="submission" date="2022-02" db="EMBL/GenBank/DDBJ databases">
        <title>Draft genome sequence of Mezorhizobium retamae strain IRAMC:0171 isolated from Retama raetam nodules.</title>
        <authorList>
            <person name="Bengaied R."/>
            <person name="Sbissi I."/>
            <person name="Huber K."/>
            <person name="Ghodbane F."/>
            <person name="Nouioui I."/>
            <person name="Tarhouni M."/>
            <person name="Gtari M."/>
        </authorList>
    </citation>
    <scope>NUCLEOTIDE SEQUENCE [LARGE SCALE GENOMIC DNA]</scope>
    <source>
        <strain evidence="8 9">IRAMC:0171</strain>
    </source>
</reference>
<evidence type="ECO:0000256" key="2">
    <source>
        <dbReference type="ARBA" id="ARBA00022617"/>
    </source>
</evidence>
<dbReference type="InterPro" id="IPR009056">
    <property type="entry name" value="Cyt_c-like_dom"/>
</dbReference>
<gene>
    <name evidence="8" type="ORF">L4923_15935</name>
</gene>
<evidence type="ECO:0000256" key="1">
    <source>
        <dbReference type="ARBA" id="ARBA00022448"/>
    </source>
</evidence>
<evidence type="ECO:0000256" key="4">
    <source>
        <dbReference type="ARBA" id="ARBA00022982"/>
    </source>
</evidence>
<dbReference type="Gene3D" id="1.10.760.10">
    <property type="entry name" value="Cytochrome c-like domain"/>
    <property type="match status" value="1"/>
</dbReference>
<dbReference type="InterPro" id="IPR036909">
    <property type="entry name" value="Cyt_c-like_dom_sf"/>
</dbReference>
<dbReference type="PROSITE" id="PS51007">
    <property type="entry name" value="CYTC"/>
    <property type="match status" value="1"/>
</dbReference>
<evidence type="ECO:0000313" key="8">
    <source>
        <dbReference type="EMBL" id="MCG7506517.1"/>
    </source>
</evidence>
<proteinExistence type="predicted"/>
<keyword evidence="4" id="KW-0249">Electron transport</keyword>
<dbReference type="PANTHER" id="PTHR11961">
    <property type="entry name" value="CYTOCHROME C"/>
    <property type="match status" value="1"/>
</dbReference>
<evidence type="ECO:0000256" key="3">
    <source>
        <dbReference type="ARBA" id="ARBA00022723"/>
    </source>
</evidence>
<protein>
    <submittedName>
        <fullName evidence="8">Cytochrome c family protein</fullName>
    </submittedName>
</protein>
<organism evidence="8 9">
    <name type="scientific">Mesorhizobium retamae</name>
    <dbReference type="NCBI Taxonomy" id="2912854"/>
    <lineage>
        <taxon>Bacteria</taxon>
        <taxon>Pseudomonadati</taxon>
        <taxon>Pseudomonadota</taxon>
        <taxon>Alphaproteobacteria</taxon>
        <taxon>Hyphomicrobiales</taxon>
        <taxon>Phyllobacteriaceae</taxon>
        <taxon>Mesorhizobium</taxon>
    </lineage>
</organism>
<dbReference type="SUPFAM" id="SSF46626">
    <property type="entry name" value="Cytochrome c"/>
    <property type="match status" value="1"/>
</dbReference>
<evidence type="ECO:0000256" key="6">
    <source>
        <dbReference type="PROSITE-ProRule" id="PRU00433"/>
    </source>
</evidence>
<keyword evidence="5 6" id="KW-0408">Iron</keyword>
<evidence type="ECO:0000313" key="9">
    <source>
        <dbReference type="Proteomes" id="UP001201701"/>
    </source>
</evidence>
<keyword evidence="3 6" id="KW-0479">Metal-binding</keyword>
<dbReference type="Proteomes" id="UP001201701">
    <property type="component" value="Unassembled WGS sequence"/>
</dbReference>
<dbReference type="InterPro" id="IPR002327">
    <property type="entry name" value="Cyt_c_1A/1B"/>
</dbReference>
<keyword evidence="2 6" id="KW-0349">Heme</keyword>
<name>A0ABS9QGJ4_9HYPH</name>
<keyword evidence="1" id="KW-0813">Transport</keyword>
<feature type="domain" description="Cytochrome c" evidence="7">
    <location>
        <begin position="11"/>
        <end position="115"/>
    </location>
</feature>
<keyword evidence="9" id="KW-1185">Reference proteome</keyword>
<dbReference type="EMBL" id="JAKREW010000015">
    <property type="protein sequence ID" value="MCG7506517.1"/>
    <property type="molecule type" value="Genomic_DNA"/>
</dbReference>